<proteinExistence type="predicted"/>
<accession>A0A1J5PXT9</accession>
<feature type="domain" description="DUF2249" evidence="3">
    <location>
        <begin position="178"/>
        <end position="247"/>
    </location>
</feature>
<dbReference type="EMBL" id="MLJW01001908">
    <property type="protein sequence ID" value="OIQ76297.1"/>
    <property type="molecule type" value="Genomic_DNA"/>
</dbReference>
<organism evidence="4">
    <name type="scientific">mine drainage metagenome</name>
    <dbReference type="NCBI Taxonomy" id="410659"/>
    <lineage>
        <taxon>unclassified sequences</taxon>
        <taxon>metagenomes</taxon>
        <taxon>ecological metagenomes</taxon>
    </lineage>
</organism>
<dbReference type="InterPro" id="IPR012312">
    <property type="entry name" value="Hemerythrin-like"/>
</dbReference>
<dbReference type="Pfam" id="PF01814">
    <property type="entry name" value="Hemerythrin"/>
    <property type="match status" value="1"/>
</dbReference>
<feature type="region of interest" description="Disordered" evidence="1">
    <location>
        <begin position="1"/>
        <end position="21"/>
    </location>
</feature>
<dbReference type="Pfam" id="PF10006">
    <property type="entry name" value="DUF2249"/>
    <property type="match status" value="1"/>
</dbReference>
<feature type="compositionally biased region" description="Polar residues" evidence="1">
    <location>
        <begin position="1"/>
        <end position="12"/>
    </location>
</feature>
<evidence type="ECO:0008006" key="5">
    <source>
        <dbReference type="Google" id="ProtNLM"/>
    </source>
</evidence>
<name>A0A1J5PXT9_9ZZZZ</name>
<dbReference type="InterPro" id="IPR018720">
    <property type="entry name" value="DUF2249"/>
</dbReference>
<evidence type="ECO:0000259" key="3">
    <source>
        <dbReference type="Pfam" id="PF10006"/>
    </source>
</evidence>
<evidence type="ECO:0000256" key="1">
    <source>
        <dbReference type="SAM" id="MobiDB-lite"/>
    </source>
</evidence>
<comment type="caution">
    <text evidence="4">The sequence shown here is derived from an EMBL/GenBank/DDBJ whole genome shotgun (WGS) entry which is preliminary data.</text>
</comment>
<gene>
    <name evidence="4" type="ORF">GALL_420230</name>
</gene>
<protein>
    <recommendedName>
        <fullName evidence="5">Hemerythrin HHE cation binding domain protein</fullName>
    </recommendedName>
</protein>
<dbReference type="Gene3D" id="1.20.120.520">
    <property type="entry name" value="nmb1532 protein domain like"/>
    <property type="match status" value="1"/>
</dbReference>
<feature type="domain" description="Hemerythrin-like" evidence="2">
    <location>
        <begin position="30"/>
        <end position="152"/>
    </location>
</feature>
<evidence type="ECO:0000259" key="2">
    <source>
        <dbReference type="Pfam" id="PF01814"/>
    </source>
</evidence>
<dbReference type="AlphaFoldDB" id="A0A1J5PXT9"/>
<sequence>MPTETYQISSTPPIDGPGGARPLTANGRVITAIERHHAAMADDLETLTARVLEHARGGQPDAARTALVVWFTGELLPHAQAEEVALYSAGADLDSTRLLVAGMIAEHRALAALVDDLRAATDPVSVVAAASAAHALFTVHLAKENDLLLPALDDAGVDLAAALDGMHAILGADPEPDELDVRTLPHGGRHEIIFGRLDALAPGGSFTIVNDHDPLPLRYQTEALWPDRFVWAYQETGPEIWRVEITRAA</sequence>
<reference evidence="4" key="1">
    <citation type="submission" date="2016-10" db="EMBL/GenBank/DDBJ databases">
        <title>Sequence of Gallionella enrichment culture.</title>
        <authorList>
            <person name="Poehlein A."/>
            <person name="Muehling M."/>
            <person name="Daniel R."/>
        </authorList>
    </citation>
    <scope>NUCLEOTIDE SEQUENCE</scope>
</reference>
<evidence type="ECO:0000313" key="4">
    <source>
        <dbReference type="EMBL" id="OIQ76297.1"/>
    </source>
</evidence>